<organism evidence="2 3">
    <name type="scientific">Aphanomyces stellatus</name>
    <dbReference type="NCBI Taxonomy" id="120398"/>
    <lineage>
        <taxon>Eukaryota</taxon>
        <taxon>Sar</taxon>
        <taxon>Stramenopiles</taxon>
        <taxon>Oomycota</taxon>
        <taxon>Saprolegniomycetes</taxon>
        <taxon>Saprolegniales</taxon>
        <taxon>Verrucalvaceae</taxon>
        <taxon>Aphanomyces</taxon>
    </lineage>
</organism>
<sequence length="215" mass="24000">MILDDTRWSQSMPYNTSSSVLISSALYARVIQNEEATSIEVRCIFSQSYDIRIGDRIPQSSSSPSHERRQVAAGSVRWTFGQLRYRNRVHFGPIALDLCHEARAIVPFEQLSQPGVPVLGLAYTVAASPERSSLQFWFQPPVLAAIATEQLKHSVQIVTQDNRYVLALEAVELPYADTIEACVARVQSKETTGWDLFVMEPASSVMTMFGVGDSW</sequence>
<evidence type="ECO:0000313" key="1">
    <source>
        <dbReference type="EMBL" id="KAF0692709.1"/>
    </source>
</evidence>
<dbReference type="Proteomes" id="UP000332933">
    <property type="component" value="Unassembled WGS sequence"/>
</dbReference>
<dbReference type="EMBL" id="CAADRA010005875">
    <property type="protein sequence ID" value="VFT92998.1"/>
    <property type="molecule type" value="Genomic_DNA"/>
</dbReference>
<dbReference type="EMBL" id="VJMH01005854">
    <property type="protein sequence ID" value="KAF0692709.1"/>
    <property type="molecule type" value="Genomic_DNA"/>
</dbReference>
<name>A0A485L571_9STRA</name>
<evidence type="ECO:0000313" key="3">
    <source>
        <dbReference type="Proteomes" id="UP000332933"/>
    </source>
</evidence>
<accession>A0A485L571</accession>
<gene>
    <name evidence="2" type="primary">Aste57867_16220</name>
    <name evidence="1" type="ORF">As57867_016163</name>
    <name evidence="2" type="ORF">ASTE57867_16220</name>
</gene>
<proteinExistence type="predicted"/>
<evidence type="ECO:0000313" key="2">
    <source>
        <dbReference type="EMBL" id="VFT92998.1"/>
    </source>
</evidence>
<reference evidence="2 3" key="1">
    <citation type="submission" date="2019-03" db="EMBL/GenBank/DDBJ databases">
        <authorList>
            <person name="Gaulin E."/>
            <person name="Dumas B."/>
        </authorList>
    </citation>
    <scope>NUCLEOTIDE SEQUENCE [LARGE SCALE GENOMIC DNA]</scope>
    <source>
        <strain evidence="2">CBS 568.67</strain>
    </source>
</reference>
<dbReference type="AlphaFoldDB" id="A0A485L571"/>
<keyword evidence="3" id="KW-1185">Reference proteome</keyword>
<protein>
    <submittedName>
        <fullName evidence="2">Aste57867_16220 protein</fullName>
    </submittedName>
</protein>
<reference evidence="1" key="2">
    <citation type="submission" date="2019-06" db="EMBL/GenBank/DDBJ databases">
        <title>Genomics analysis of Aphanomyces spp. identifies a new class of oomycete effector associated with host adaptation.</title>
        <authorList>
            <person name="Gaulin E."/>
        </authorList>
    </citation>
    <scope>NUCLEOTIDE SEQUENCE</scope>
    <source>
        <strain evidence="1">CBS 578.67</strain>
    </source>
</reference>